<accession>A0A9X2FFK3</accession>
<sequence length="135" mass="14767">MSAMAELAKSKVEALTVAVTSDSRWQLEDELLCEVFGFTMYGYVFGVGRIVCFMDVEEIQKLAADQLSGLGIGRKYAEGMMQAAHNEMMQEGNTSLHNQLVGIGHSQIGSEDLSELVESVFHNSEQIRKSMGKGG</sequence>
<dbReference type="AlphaFoldDB" id="A0A9X2FFK3"/>
<name>A0A9X2FFK3_9BACT</name>
<evidence type="ECO:0000313" key="2">
    <source>
        <dbReference type="Proteomes" id="UP001155241"/>
    </source>
</evidence>
<dbReference type="RefSeq" id="WP_252855965.1">
    <property type="nucleotide sequence ID" value="NZ_JAMXLR010000092.1"/>
</dbReference>
<dbReference type="EMBL" id="JAMXLR010000092">
    <property type="protein sequence ID" value="MCO6047859.1"/>
    <property type="molecule type" value="Genomic_DNA"/>
</dbReference>
<comment type="caution">
    <text evidence="1">The sequence shown here is derived from an EMBL/GenBank/DDBJ whole genome shotgun (WGS) entry which is preliminary data.</text>
</comment>
<protein>
    <submittedName>
        <fullName evidence="1">Uncharacterized protein</fullName>
    </submittedName>
</protein>
<organism evidence="1 2">
    <name type="scientific">Aeoliella straminimaris</name>
    <dbReference type="NCBI Taxonomy" id="2954799"/>
    <lineage>
        <taxon>Bacteria</taxon>
        <taxon>Pseudomonadati</taxon>
        <taxon>Planctomycetota</taxon>
        <taxon>Planctomycetia</taxon>
        <taxon>Pirellulales</taxon>
        <taxon>Lacipirellulaceae</taxon>
        <taxon>Aeoliella</taxon>
    </lineage>
</organism>
<gene>
    <name evidence="1" type="ORF">NG895_28470</name>
</gene>
<reference evidence="1" key="1">
    <citation type="submission" date="2022-06" db="EMBL/GenBank/DDBJ databases">
        <title>Aeoliella straminimaris, a novel planctomycete from sediments.</title>
        <authorList>
            <person name="Vitorino I.R."/>
            <person name="Lage O.M."/>
        </authorList>
    </citation>
    <scope>NUCLEOTIDE SEQUENCE</scope>
    <source>
        <strain evidence="1">ICT_H6.2</strain>
    </source>
</reference>
<proteinExistence type="predicted"/>
<keyword evidence="2" id="KW-1185">Reference proteome</keyword>
<dbReference type="Proteomes" id="UP001155241">
    <property type="component" value="Unassembled WGS sequence"/>
</dbReference>
<evidence type="ECO:0000313" key="1">
    <source>
        <dbReference type="EMBL" id="MCO6047859.1"/>
    </source>
</evidence>